<dbReference type="GO" id="GO:0003677">
    <property type="term" value="F:DNA binding"/>
    <property type="evidence" value="ECO:0007669"/>
    <property type="project" value="InterPro"/>
</dbReference>
<gene>
    <name evidence="2" type="ORF">CA13_25850</name>
</gene>
<feature type="domain" description="Transposase IS200-like" evidence="1">
    <location>
        <begin position="4"/>
        <end position="117"/>
    </location>
</feature>
<evidence type="ECO:0000313" key="2">
    <source>
        <dbReference type="EMBL" id="TWT81137.1"/>
    </source>
</evidence>
<dbReference type="SMART" id="SM01321">
    <property type="entry name" value="Y1_Tnp"/>
    <property type="match status" value="1"/>
</dbReference>
<dbReference type="RefSeq" id="WP_146396815.1">
    <property type="nucleotide sequence ID" value="NZ_SJPJ01000001.1"/>
</dbReference>
<dbReference type="OrthoDB" id="9798161at2"/>
<dbReference type="Proteomes" id="UP000315010">
    <property type="component" value="Unassembled WGS sequence"/>
</dbReference>
<dbReference type="SUPFAM" id="SSF143422">
    <property type="entry name" value="Transposase IS200-like"/>
    <property type="match status" value="1"/>
</dbReference>
<dbReference type="EMBL" id="SJPJ01000001">
    <property type="protein sequence ID" value="TWT81137.1"/>
    <property type="molecule type" value="Genomic_DNA"/>
</dbReference>
<dbReference type="PANTHER" id="PTHR33360:SF2">
    <property type="entry name" value="TRANSPOSASE FOR INSERTION SEQUENCE ELEMENT IS200"/>
    <property type="match status" value="1"/>
</dbReference>
<reference evidence="2 3" key="1">
    <citation type="submission" date="2019-02" db="EMBL/GenBank/DDBJ databases">
        <title>Deep-cultivation of Planctomycetes and their phenomic and genomic characterization uncovers novel biology.</title>
        <authorList>
            <person name="Wiegand S."/>
            <person name="Jogler M."/>
            <person name="Boedeker C."/>
            <person name="Pinto D."/>
            <person name="Vollmers J."/>
            <person name="Rivas-Marin E."/>
            <person name="Kohn T."/>
            <person name="Peeters S.H."/>
            <person name="Heuer A."/>
            <person name="Rast P."/>
            <person name="Oberbeckmann S."/>
            <person name="Bunk B."/>
            <person name="Jeske O."/>
            <person name="Meyerdierks A."/>
            <person name="Storesund J.E."/>
            <person name="Kallscheuer N."/>
            <person name="Luecker S."/>
            <person name="Lage O.M."/>
            <person name="Pohl T."/>
            <person name="Merkel B.J."/>
            <person name="Hornburger P."/>
            <person name="Mueller R.-W."/>
            <person name="Bruemmer F."/>
            <person name="Labrenz M."/>
            <person name="Spormann A.M."/>
            <person name="Op Den Camp H."/>
            <person name="Overmann J."/>
            <person name="Amann R."/>
            <person name="Jetten M.S.M."/>
            <person name="Mascher T."/>
            <person name="Medema M.H."/>
            <person name="Devos D.P."/>
            <person name="Kaster A.-K."/>
            <person name="Ovreas L."/>
            <person name="Rohde M."/>
            <person name="Galperin M.Y."/>
            <person name="Jogler C."/>
        </authorList>
    </citation>
    <scope>NUCLEOTIDE SEQUENCE [LARGE SCALE GENOMIC DNA]</scope>
    <source>
        <strain evidence="2 3">CA13</strain>
    </source>
</reference>
<dbReference type="InterPro" id="IPR002686">
    <property type="entry name" value="Transposase_17"/>
</dbReference>
<dbReference type="PANTHER" id="PTHR33360">
    <property type="entry name" value="TRANSPOSASE FOR INSERTION SEQUENCE ELEMENT IS200"/>
    <property type="match status" value="1"/>
</dbReference>
<dbReference type="Gene3D" id="3.30.70.1290">
    <property type="entry name" value="Transposase IS200-like"/>
    <property type="match status" value="1"/>
</dbReference>
<evidence type="ECO:0000313" key="3">
    <source>
        <dbReference type="Proteomes" id="UP000315010"/>
    </source>
</evidence>
<dbReference type="NCBIfam" id="NF033573">
    <property type="entry name" value="transpos_IS200"/>
    <property type="match status" value="1"/>
</dbReference>
<dbReference type="Pfam" id="PF01797">
    <property type="entry name" value="Y1_Tnp"/>
    <property type="match status" value="1"/>
</dbReference>
<evidence type="ECO:0000259" key="1">
    <source>
        <dbReference type="SMART" id="SM01321"/>
    </source>
</evidence>
<name>A0A5C5Z2G7_9BACT</name>
<organism evidence="2 3">
    <name type="scientific">Novipirellula herctigrandis</name>
    <dbReference type="NCBI Taxonomy" id="2527986"/>
    <lineage>
        <taxon>Bacteria</taxon>
        <taxon>Pseudomonadati</taxon>
        <taxon>Planctomycetota</taxon>
        <taxon>Planctomycetia</taxon>
        <taxon>Pirellulales</taxon>
        <taxon>Pirellulaceae</taxon>
        <taxon>Novipirellula</taxon>
    </lineage>
</organism>
<dbReference type="AlphaFoldDB" id="A0A5C5Z2G7"/>
<protein>
    <submittedName>
        <fullName evidence="2">Transposase IS200 like protein</fullName>
    </submittedName>
</protein>
<dbReference type="GO" id="GO:0006313">
    <property type="term" value="P:DNA transposition"/>
    <property type="evidence" value="ECO:0007669"/>
    <property type="project" value="InterPro"/>
</dbReference>
<comment type="caution">
    <text evidence="2">The sequence shown here is derived from an EMBL/GenBank/DDBJ whole genome shotgun (WGS) entry which is preliminary data.</text>
</comment>
<dbReference type="InterPro" id="IPR036515">
    <property type="entry name" value="Transposase_17_sf"/>
</dbReference>
<dbReference type="GO" id="GO:0004803">
    <property type="term" value="F:transposase activity"/>
    <property type="evidence" value="ECO:0007669"/>
    <property type="project" value="InterPro"/>
</dbReference>
<accession>A0A5C5Z2G7</accession>
<keyword evidence="3" id="KW-1185">Reference proteome</keyword>
<proteinExistence type="predicted"/>
<sequence>MSTFHCLNYHVTFSTKHRTPWIKQNRIDRLHAYLGGTVNELDGRALKIAGVEDHIHLLIGLKPVHKIADFMRELKKSTSKWVHEEITFPPFQWQEGYAIFSVSPTVCPSVAKYIANQYKHHRKRSYREELIQMLEVAGIKYNPKYLD</sequence>